<organism evidence="3 4">
    <name type="scientific">Methylobacterium iners</name>
    <dbReference type="NCBI Taxonomy" id="418707"/>
    <lineage>
        <taxon>Bacteria</taxon>
        <taxon>Pseudomonadati</taxon>
        <taxon>Pseudomonadota</taxon>
        <taxon>Alphaproteobacteria</taxon>
        <taxon>Hyphomicrobiales</taxon>
        <taxon>Methylobacteriaceae</taxon>
        <taxon>Methylobacterium</taxon>
    </lineage>
</organism>
<evidence type="ECO:0000256" key="1">
    <source>
        <dbReference type="SAM" id="Coils"/>
    </source>
</evidence>
<name>A0ABQ4RUM7_9HYPH</name>
<keyword evidence="1" id="KW-0175">Coiled coil</keyword>
<sequence>MEKYAELLTQFVAVTGPAGSLIAALIVGLALAVILYARTKGLFQGVEAGESKQNFVDQLIEQVDRLAAREERLQHEADKVERENDRLKDRQRELLTKIELMRNQLRRAIDLLRAVREGRLPPEAIEAADTIELSP</sequence>
<reference evidence="3" key="2">
    <citation type="submission" date="2021-08" db="EMBL/GenBank/DDBJ databases">
        <authorList>
            <person name="Tani A."/>
            <person name="Ola A."/>
            <person name="Ogura Y."/>
            <person name="Katsura K."/>
            <person name="Hayashi T."/>
        </authorList>
    </citation>
    <scope>NUCLEOTIDE SEQUENCE</scope>
    <source>
        <strain evidence="3">DSM 19015</strain>
    </source>
</reference>
<feature type="transmembrane region" description="Helical" evidence="2">
    <location>
        <begin position="12"/>
        <end position="37"/>
    </location>
</feature>
<keyword evidence="2" id="KW-1133">Transmembrane helix</keyword>
<evidence type="ECO:0000256" key="2">
    <source>
        <dbReference type="SAM" id="Phobius"/>
    </source>
</evidence>
<evidence type="ECO:0000313" key="4">
    <source>
        <dbReference type="Proteomes" id="UP001055125"/>
    </source>
</evidence>
<reference evidence="3" key="1">
    <citation type="journal article" date="2021" name="Front. Microbiol.">
        <title>Comprehensive Comparative Genomics and Phenotyping of Methylobacterium Species.</title>
        <authorList>
            <person name="Alessa O."/>
            <person name="Ogura Y."/>
            <person name="Fujitani Y."/>
            <person name="Takami H."/>
            <person name="Hayashi T."/>
            <person name="Sahin N."/>
            <person name="Tani A."/>
        </authorList>
    </citation>
    <scope>NUCLEOTIDE SEQUENCE</scope>
    <source>
        <strain evidence="3">DSM 19015</strain>
    </source>
</reference>
<dbReference type="RefSeq" id="WP_238242587.1">
    <property type="nucleotide sequence ID" value="NZ_BPQP01000008.1"/>
</dbReference>
<evidence type="ECO:0000313" key="3">
    <source>
        <dbReference type="EMBL" id="GJD93378.1"/>
    </source>
</evidence>
<gene>
    <name evidence="3" type="ORF">OCOJLMKI_0572</name>
</gene>
<proteinExistence type="predicted"/>
<keyword evidence="4" id="KW-1185">Reference proteome</keyword>
<protein>
    <submittedName>
        <fullName evidence="3">Uncharacterized protein</fullName>
    </submittedName>
</protein>
<comment type="caution">
    <text evidence="3">The sequence shown here is derived from an EMBL/GenBank/DDBJ whole genome shotgun (WGS) entry which is preliminary data.</text>
</comment>
<dbReference type="Proteomes" id="UP001055125">
    <property type="component" value="Unassembled WGS sequence"/>
</dbReference>
<keyword evidence="2" id="KW-0812">Transmembrane</keyword>
<keyword evidence="2" id="KW-0472">Membrane</keyword>
<accession>A0ABQ4RUM7</accession>
<feature type="coiled-coil region" evidence="1">
    <location>
        <begin position="56"/>
        <end position="104"/>
    </location>
</feature>
<dbReference type="EMBL" id="BPQP01000008">
    <property type="protein sequence ID" value="GJD93378.1"/>
    <property type="molecule type" value="Genomic_DNA"/>
</dbReference>